<name>A0A2S3Z5Z5_9MICO</name>
<evidence type="ECO:0000259" key="2">
    <source>
        <dbReference type="SMART" id="SM00942"/>
    </source>
</evidence>
<dbReference type="SUPFAM" id="SSF56747">
    <property type="entry name" value="Prim-pol domain"/>
    <property type="match status" value="1"/>
</dbReference>
<proteinExistence type="predicted"/>
<evidence type="ECO:0000256" key="1">
    <source>
        <dbReference type="SAM" id="MobiDB-lite"/>
    </source>
</evidence>
<dbReference type="RefSeq" id="WP_103432431.1">
    <property type="nucleotide sequence ID" value="NZ_PPXF01000065.1"/>
</dbReference>
<dbReference type="AlphaFoldDB" id="A0A2S3Z5Z5"/>
<protein>
    <submittedName>
        <fullName evidence="4">DNA primase</fullName>
    </submittedName>
</protein>
<evidence type="ECO:0000313" key="4">
    <source>
        <dbReference type="EMBL" id="POH59646.1"/>
    </source>
</evidence>
<dbReference type="InterPro" id="IPR015330">
    <property type="entry name" value="DNA_primase/pol_bifunc_N"/>
</dbReference>
<dbReference type="CDD" id="cd04859">
    <property type="entry name" value="Prim_Pol"/>
    <property type="match status" value="1"/>
</dbReference>
<organism evidence="4 5">
    <name type="scientific">Cryobacterium zongtaii</name>
    <dbReference type="NCBI Taxonomy" id="1259217"/>
    <lineage>
        <taxon>Bacteria</taxon>
        <taxon>Bacillati</taxon>
        <taxon>Actinomycetota</taxon>
        <taxon>Actinomycetes</taxon>
        <taxon>Micrococcales</taxon>
        <taxon>Microbacteriaceae</taxon>
        <taxon>Cryobacterium</taxon>
    </lineage>
</organism>
<evidence type="ECO:0000259" key="3">
    <source>
        <dbReference type="SMART" id="SM00943"/>
    </source>
</evidence>
<feature type="compositionally biased region" description="Polar residues" evidence="1">
    <location>
        <begin position="263"/>
        <end position="272"/>
    </location>
</feature>
<gene>
    <name evidence="4" type="ORF">C3B59_17285</name>
</gene>
<feature type="region of interest" description="Disordered" evidence="1">
    <location>
        <begin position="263"/>
        <end position="299"/>
    </location>
</feature>
<reference evidence="4 5" key="1">
    <citation type="submission" date="2018-01" db="EMBL/GenBank/DDBJ databases">
        <title>Cryobacterium sp. nov., from glaciers in China.</title>
        <authorList>
            <person name="Liu Q."/>
            <person name="Xin Y.-H."/>
        </authorList>
    </citation>
    <scope>NUCLEOTIDE SEQUENCE [LARGE SCALE GENOMIC DNA]</scope>
    <source>
        <strain evidence="4 5">TMB1-8</strain>
    </source>
</reference>
<feature type="domain" description="Primase C-terminal 1" evidence="2">
    <location>
        <begin position="209"/>
        <end position="270"/>
    </location>
</feature>
<dbReference type="SMART" id="SM00943">
    <property type="entry name" value="Prim-Pol"/>
    <property type="match status" value="1"/>
</dbReference>
<dbReference type="SMART" id="SM00942">
    <property type="entry name" value="PriCT_1"/>
    <property type="match status" value="1"/>
</dbReference>
<sequence>MGIADVLLETAQSSARSAALSFAGAAIPIFPCARDGKQPLTHAGFHEASSDIGQVQSWWARWPTANIGMPTGSASGLDVVDIDVTAAGSGFILYERARAAGLVDGELARVRTPSRGMHVYFPALAGRPQRCWQAASAHIDFRGDGGYVVVPPSMLSTPKGRVSYRLDWLSAAGSKPVDATALREFLAPRQPRAVTMPEVLAWPEPKRLAKWVSKLGEGERNRGLFWAACRLVEAGIAPADVEAALAPAAQTAGLPAKEITSTIKSASRQATPCTPGVPKTQGCDPAAPGQRRGDAPCLG</sequence>
<dbReference type="InterPro" id="IPR014820">
    <property type="entry name" value="PriCT_1"/>
</dbReference>
<dbReference type="EMBL" id="PPXF01000065">
    <property type="protein sequence ID" value="POH59646.1"/>
    <property type="molecule type" value="Genomic_DNA"/>
</dbReference>
<dbReference type="Proteomes" id="UP000237104">
    <property type="component" value="Unassembled WGS sequence"/>
</dbReference>
<dbReference type="Pfam" id="PF08708">
    <property type="entry name" value="PriCT_1"/>
    <property type="match status" value="1"/>
</dbReference>
<comment type="caution">
    <text evidence="4">The sequence shown here is derived from an EMBL/GenBank/DDBJ whole genome shotgun (WGS) entry which is preliminary data.</text>
</comment>
<feature type="domain" description="DNA primase/polymerase bifunctional N-terminal" evidence="3">
    <location>
        <begin position="19"/>
        <end position="186"/>
    </location>
</feature>
<evidence type="ECO:0000313" key="5">
    <source>
        <dbReference type="Proteomes" id="UP000237104"/>
    </source>
</evidence>
<dbReference type="Pfam" id="PF09250">
    <property type="entry name" value="Prim-Pol"/>
    <property type="match status" value="1"/>
</dbReference>
<accession>A0A2S3Z5Z5</accession>
<dbReference type="OrthoDB" id="3218228at2"/>